<organism evidence="1 2">
    <name type="scientific">Entomophthora muscae</name>
    <dbReference type="NCBI Taxonomy" id="34485"/>
    <lineage>
        <taxon>Eukaryota</taxon>
        <taxon>Fungi</taxon>
        <taxon>Fungi incertae sedis</taxon>
        <taxon>Zoopagomycota</taxon>
        <taxon>Entomophthoromycotina</taxon>
        <taxon>Entomophthoromycetes</taxon>
        <taxon>Entomophthorales</taxon>
        <taxon>Entomophthoraceae</taxon>
        <taxon>Entomophthora</taxon>
    </lineage>
</organism>
<dbReference type="Proteomes" id="UP001165960">
    <property type="component" value="Unassembled WGS sequence"/>
</dbReference>
<reference evidence="1" key="1">
    <citation type="submission" date="2022-04" db="EMBL/GenBank/DDBJ databases">
        <title>Genome of the entomopathogenic fungus Entomophthora muscae.</title>
        <authorList>
            <person name="Elya C."/>
            <person name="Lovett B.R."/>
            <person name="Lee E."/>
            <person name="Macias A.M."/>
            <person name="Hajek A.E."/>
            <person name="De Bivort B.L."/>
            <person name="Kasson M.T."/>
            <person name="De Fine Licht H.H."/>
            <person name="Stajich J.E."/>
        </authorList>
    </citation>
    <scope>NUCLEOTIDE SEQUENCE</scope>
    <source>
        <strain evidence="1">Berkeley</strain>
    </source>
</reference>
<dbReference type="EMBL" id="QTSX02004341">
    <property type="protein sequence ID" value="KAJ9065538.1"/>
    <property type="molecule type" value="Genomic_DNA"/>
</dbReference>
<evidence type="ECO:0000313" key="2">
    <source>
        <dbReference type="Proteomes" id="UP001165960"/>
    </source>
</evidence>
<name>A0ACC2ST51_9FUNG</name>
<evidence type="ECO:0000313" key="1">
    <source>
        <dbReference type="EMBL" id="KAJ9065538.1"/>
    </source>
</evidence>
<sequence length="221" mass="23951">MNSITKVLLALAMSSVMTSVAAVPADAEPKYDVKEVNPNSEGNPSQLIEQFLQTINYKEGNQVFKESEETAYKIIQTVSNQGAAVNETVATVIKALDPKATSETIKNGTDFIYSTLKDLNTTSTQSGVNNIPLSVVLQAIEDKENQKRVADTTAFFTNFFFPAFSQGTKDVANNAPLAKNSVEGLFPNNKEAEPSNAEFLMKVSNRVKTPSSGKSQKSSKK</sequence>
<accession>A0ACC2ST51</accession>
<proteinExistence type="predicted"/>
<keyword evidence="2" id="KW-1185">Reference proteome</keyword>
<protein>
    <submittedName>
        <fullName evidence="1">Uncharacterized protein</fullName>
    </submittedName>
</protein>
<comment type="caution">
    <text evidence="1">The sequence shown here is derived from an EMBL/GenBank/DDBJ whole genome shotgun (WGS) entry which is preliminary data.</text>
</comment>
<gene>
    <name evidence="1" type="ORF">DSO57_1018551</name>
</gene>